<feature type="transmembrane region" description="Helical" evidence="6">
    <location>
        <begin position="85"/>
        <end position="106"/>
    </location>
</feature>
<organism evidence="8 9">
    <name type="scientific">Zygosaccharomyces bailii (strain CLIB 213 / ATCC 58445 / CBS 680 / BCRC 21525 / NBRC 1098 / NCYC 1416 / NRRL Y-2227)</name>
    <dbReference type="NCBI Taxonomy" id="1333698"/>
    <lineage>
        <taxon>Eukaryota</taxon>
        <taxon>Fungi</taxon>
        <taxon>Dikarya</taxon>
        <taxon>Ascomycota</taxon>
        <taxon>Saccharomycotina</taxon>
        <taxon>Saccharomycetes</taxon>
        <taxon>Saccharomycetales</taxon>
        <taxon>Saccharomycetaceae</taxon>
        <taxon>Zygosaccharomyces</taxon>
    </lineage>
</organism>
<keyword evidence="3 6" id="KW-1133">Transmembrane helix</keyword>
<proteinExistence type="predicted"/>
<dbReference type="PANTHER" id="PTHR13439">
    <property type="entry name" value="CT120 PROTEIN"/>
    <property type="match status" value="1"/>
</dbReference>
<reference evidence="9" key="1">
    <citation type="journal article" date="2013" name="Genome Announc.">
        <title>Genome sequence of the food spoilage yeast Zygosaccharomyces bailii CLIB 213(T).</title>
        <authorList>
            <person name="Galeote V."/>
            <person name="Bigey F."/>
            <person name="Devillers H."/>
            <person name="Neuveglise C."/>
            <person name="Dequin S."/>
        </authorList>
    </citation>
    <scope>NUCLEOTIDE SEQUENCE [LARGE SCALE GENOMIC DNA]</scope>
    <source>
        <strain evidence="9">CLIB 213 / ATCC 58445 / CBS 680 / CCRC 21525 / NBRC 1098 / NCYC 1416 / NRRL Y-2227</strain>
    </source>
</reference>
<dbReference type="InterPro" id="IPR050846">
    <property type="entry name" value="TLCD"/>
</dbReference>
<dbReference type="EMBL" id="HG316456">
    <property type="protein sequence ID" value="CDF88872.1"/>
    <property type="molecule type" value="Genomic_DNA"/>
</dbReference>
<sequence length="288" mass="33232">MNPLDSTIEYLLELPAPAVLTTHAIPWCEQHGLITSRDFASNLHTALYVALFYQLCFVVGKYLIFPPFARWRKPQDTTKLVDQSAVHFVSFIQSVVVLSLSIEFLLSEFYHPRFTDPWLRIFGTDGQTSAIATFAMGYFLWDIYISSVYSTLPFVIHAVVSTVVFCVGMKPYIQYYGGVFLMFELSNPFLNIRWFCIKYSTGTNVWAKRFQTANNLLLMLVFFLARIVWGWYQIANLAYDFWVVRHDPRFLPLDSIVIVVGNLVLDVLNIVWFSTMVKVAIRTVRGIQ</sequence>
<feature type="transmembrane region" description="Helical" evidence="6">
    <location>
        <begin position="147"/>
        <end position="167"/>
    </location>
</feature>
<dbReference type="GO" id="GO:0005783">
    <property type="term" value="C:endoplasmic reticulum"/>
    <property type="evidence" value="ECO:0007669"/>
    <property type="project" value="TreeGrafter"/>
</dbReference>
<dbReference type="SMART" id="SM00724">
    <property type="entry name" value="TLC"/>
    <property type="match status" value="1"/>
</dbReference>
<dbReference type="GO" id="GO:0016020">
    <property type="term" value="C:membrane"/>
    <property type="evidence" value="ECO:0007669"/>
    <property type="project" value="UniProtKB-SubCell"/>
</dbReference>
<protein>
    <submittedName>
        <fullName evidence="8">ZYBA0S03-03862g1_1</fullName>
    </submittedName>
</protein>
<dbReference type="Pfam" id="PF03798">
    <property type="entry name" value="TRAM_LAG1_CLN8"/>
    <property type="match status" value="1"/>
</dbReference>
<dbReference type="OrthoDB" id="10266980at2759"/>
<evidence type="ECO:0000259" key="7">
    <source>
        <dbReference type="PROSITE" id="PS50922"/>
    </source>
</evidence>
<accession>A0A8J2T5E2</accession>
<evidence type="ECO:0000313" key="9">
    <source>
        <dbReference type="Proteomes" id="UP000019375"/>
    </source>
</evidence>
<feature type="transmembrane region" description="Helical" evidence="6">
    <location>
        <begin position="255"/>
        <end position="281"/>
    </location>
</feature>
<evidence type="ECO:0000256" key="3">
    <source>
        <dbReference type="ARBA" id="ARBA00022989"/>
    </source>
</evidence>
<dbReference type="AlphaFoldDB" id="A0A8J2T5E2"/>
<dbReference type="InterPro" id="IPR006634">
    <property type="entry name" value="TLC-dom"/>
</dbReference>
<feature type="transmembrane region" description="Helical" evidence="6">
    <location>
        <begin position="216"/>
        <end position="235"/>
    </location>
</feature>
<comment type="subcellular location">
    <subcellularLocation>
        <location evidence="1">Membrane</location>
        <topology evidence="1">Multi-pass membrane protein</topology>
    </subcellularLocation>
</comment>
<name>A0A8J2T5E2_ZYGB2</name>
<dbReference type="PANTHER" id="PTHR13439:SF6">
    <property type="entry name" value="AAR085WP"/>
    <property type="match status" value="1"/>
</dbReference>
<feature type="transmembrane region" description="Helical" evidence="6">
    <location>
        <begin position="46"/>
        <end position="65"/>
    </location>
</feature>
<evidence type="ECO:0000256" key="2">
    <source>
        <dbReference type="ARBA" id="ARBA00022692"/>
    </source>
</evidence>
<dbReference type="PROSITE" id="PS50922">
    <property type="entry name" value="TLC"/>
    <property type="match status" value="1"/>
</dbReference>
<keyword evidence="9" id="KW-1185">Reference proteome</keyword>
<evidence type="ECO:0000256" key="1">
    <source>
        <dbReference type="ARBA" id="ARBA00004141"/>
    </source>
</evidence>
<evidence type="ECO:0000313" key="8">
    <source>
        <dbReference type="EMBL" id="CDF88872.1"/>
    </source>
</evidence>
<evidence type="ECO:0000256" key="6">
    <source>
        <dbReference type="SAM" id="Phobius"/>
    </source>
</evidence>
<feature type="domain" description="TLC" evidence="7">
    <location>
        <begin position="79"/>
        <end position="285"/>
    </location>
</feature>
<dbReference type="Proteomes" id="UP000019375">
    <property type="component" value="Unassembled WGS sequence"/>
</dbReference>
<evidence type="ECO:0000256" key="5">
    <source>
        <dbReference type="PROSITE-ProRule" id="PRU00205"/>
    </source>
</evidence>
<evidence type="ECO:0000256" key="4">
    <source>
        <dbReference type="ARBA" id="ARBA00023136"/>
    </source>
</evidence>
<dbReference type="GO" id="GO:0055088">
    <property type="term" value="P:lipid homeostasis"/>
    <property type="evidence" value="ECO:0007669"/>
    <property type="project" value="TreeGrafter"/>
</dbReference>
<gene>
    <name evidence="8" type="ORF">BN860_03862g</name>
</gene>
<keyword evidence="2 5" id="KW-0812">Transmembrane</keyword>
<keyword evidence="4 5" id="KW-0472">Membrane</keyword>